<evidence type="ECO:0000313" key="2">
    <source>
        <dbReference type="EMBL" id="KJH40535.1"/>
    </source>
</evidence>
<keyword evidence="1" id="KW-0472">Membrane</keyword>
<evidence type="ECO:0008006" key="4">
    <source>
        <dbReference type="Google" id="ProtNLM"/>
    </source>
</evidence>
<evidence type="ECO:0000256" key="1">
    <source>
        <dbReference type="SAM" id="Phobius"/>
    </source>
</evidence>
<keyword evidence="1" id="KW-0812">Transmembrane</keyword>
<reference evidence="2 3" key="1">
    <citation type="submission" date="2013-11" db="EMBL/GenBank/DDBJ databases">
        <title>Draft genome of the bovine lungworm Dictyocaulus viviparus.</title>
        <authorList>
            <person name="Mitreva M."/>
        </authorList>
    </citation>
    <scope>NUCLEOTIDE SEQUENCE [LARGE SCALE GENOMIC DNA]</scope>
    <source>
        <strain evidence="2 3">HannoverDv2000</strain>
    </source>
</reference>
<proteinExistence type="predicted"/>
<keyword evidence="3" id="KW-1185">Reference proteome</keyword>
<name>A0A0D8X7K6_DICVI</name>
<accession>A0A0D8X7K6</accession>
<protein>
    <recommendedName>
        <fullName evidence="4">Glycine zipper domain-containing protein</fullName>
    </recommendedName>
</protein>
<sequence>MSIVYFDQLLKVLDTSPAIRETFTCVAKQTGYAAAGTAIGGLLVGPIGALVGGVLGAVYGYGQSSDYSNLMESIRSLNNKEKRELSAQIQCLVGSSTIEGLTNFLASEYNRKKLVDLLTSFTSK</sequence>
<dbReference type="OrthoDB" id="5805760at2759"/>
<organism evidence="2 3">
    <name type="scientific">Dictyocaulus viviparus</name>
    <name type="common">Bovine lungworm</name>
    <dbReference type="NCBI Taxonomy" id="29172"/>
    <lineage>
        <taxon>Eukaryota</taxon>
        <taxon>Metazoa</taxon>
        <taxon>Ecdysozoa</taxon>
        <taxon>Nematoda</taxon>
        <taxon>Chromadorea</taxon>
        <taxon>Rhabditida</taxon>
        <taxon>Rhabditina</taxon>
        <taxon>Rhabditomorpha</taxon>
        <taxon>Strongyloidea</taxon>
        <taxon>Metastrongylidae</taxon>
        <taxon>Dictyocaulus</taxon>
    </lineage>
</organism>
<dbReference type="AlphaFoldDB" id="A0A0D8X7K6"/>
<dbReference type="InterPro" id="IPR033369">
    <property type="entry name" value="C19orf12"/>
</dbReference>
<dbReference type="Proteomes" id="UP000053766">
    <property type="component" value="Unassembled WGS sequence"/>
</dbReference>
<feature type="transmembrane region" description="Helical" evidence="1">
    <location>
        <begin position="38"/>
        <end position="61"/>
    </location>
</feature>
<evidence type="ECO:0000313" key="3">
    <source>
        <dbReference type="Proteomes" id="UP000053766"/>
    </source>
</evidence>
<keyword evidence="1" id="KW-1133">Transmembrane helix</keyword>
<dbReference type="EMBL" id="KN717136">
    <property type="protein sequence ID" value="KJH40535.1"/>
    <property type="molecule type" value="Genomic_DNA"/>
</dbReference>
<reference evidence="3" key="2">
    <citation type="journal article" date="2016" name="Sci. Rep.">
        <title>Dictyocaulus viviparus genome, variome and transcriptome elucidate lungworm biology and support future intervention.</title>
        <authorList>
            <person name="McNulty S.N."/>
            <person name="Strube C."/>
            <person name="Rosa B.A."/>
            <person name="Martin J.C."/>
            <person name="Tyagi R."/>
            <person name="Choi Y.J."/>
            <person name="Wang Q."/>
            <person name="Hallsworth Pepin K."/>
            <person name="Zhang X."/>
            <person name="Ozersky P."/>
            <person name="Wilson R.K."/>
            <person name="Sternberg P.W."/>
            <person name="Gasser R.B."/>
            <person name="Mitreva M."/>
        </authorList>
    </citation>
    <scope>NUCLEOTIDE SEQUENCE [LARGE SCALE GENOMIC DNA]</scope>
    <source>
        <strain evidence="3">HannoverDv2000</strain>
    </source>
</reference>
<dbReference type="Pfam" id="PF20721">
    <property type="entry name" value="C19orf12"/>
    <property type="match status" value="1"/>
</dbReference>
<gene>
    <name evidence="2" type="ORF">DICVIV_13505</name>
</gene>